<dbReference type="EMBL" id="CM056816">
    <property type="protein sequence ID" value="KAJ8631953.1"/>
    <property type="molecule type" value="Genomic_DNA"/>
</dbReference>
<organism evidence="1 2">
    <name type="scientific">Persea americana</name>
    <name type="common">Avocado</name>
    <dbReference type="NCBI Taxonomy" id="3435"/>
    <lineage>
        <taxon>Eukaryota</taxon>
        <taxon>Viridiplantae</taxon>
        <taxon>Streptophyta</taxon>
        <taxon>Embryophyta</taxon>
        <taxon>Tracheophyta</taxon>
        <taxon>Spermatophyta</taxon>
        <taxon>Magnoliopsida</taxon>
        <taxon>Magnoliidae</taxon>
        <taxon>Laurales</taxon>
        <taxon>Lauraceae</taxon>
        <taxon>Persea</taxon>
    </lineage>
</organism>
<evidence type="ECO:0000313" key="2">
    <source>
        <dbReference type="Proteomes" id="UP001234297"/>
    </source>
</evidence>
<dbReference type="Proteomes" id="UP001234297">
    <property type="component" value="Chromosome 8"/>
</dbReference>
<reference evidence="1 2" key="1">
    <citation type="journal article" date="2022" name="Hortic Res">
        <title>A haplotype resolved chromosomal level avocado genome allows analysis of novel avocado genes.</title>
        <authorList>
            <person name="Nath O."/>
            <person name="Fletcher S.J."/>
            <person name="Hayward A."/>
            <person name="Shaw L.M."/>
            <person name="Masouleh A.K."/>
            <person name="Furtado A."/>
            <person name="Henry R.J."/>
            <person name="Mitter N."/>
        </authorList>
    </citation>
    <scope>NUCLEOTIDE SEQUENCE [LARGE SCALE GENOMIC DNA]</scope>
    <source>
        <strain evidence="2">cv. Hass</strain>
    </source>
</reference>
<protein>
    <submittedName>
        <fullName evidence="1">Uncharacterized protein</fullName>
    </submittedName>
</protein>
<keyword evidence="2" id="KW-1185">Reference proteome</keyword>
<gene>
    <name evidence="1" type="ORF">MRB53_025289</name>
</gene>
<comment type="caution">
    <text evidence="1">The sequence shown here is derived from an EMBL/GenBank/DDBJ whole genome shotgun (WGS) entry which is preliminary data.</text>
</comment>
<evidence type="ECO:0000313" key="1">
    <source>
        <dbReference type="EMBL" id="KAJ8631953.1"/>
    </source>
</evidence>
<sequence>MVISCFPLQIASFHLPTTAVAHPNQSMELQDSNNGAFPTKSRSGFFSPVIAFNLCRLLASPSSTMKASTLSLALCFLLVFASDNSVSSRRINPIFLGAPTPPPPSCHNANATAATASSLSSSKVTDAATLLSSSSNETLASTPAPLSSHKVSVVLTPPQSTQNAIAASALPSPRRNFMQHSHARGEKMVGIFSRLSKSGLRRLQSTLDERQVLPPDAEIADPAVAAASHGLEVAVEFKPVEHPIEPFDSDQPVKCPLPEPSILNDGSIWKERLSATVQRRADLPVVKEGAQLETGAGTKERLSPVRRPSPVRRSSLPSSISAPEHNFIQLLEECKAAGI</sequence>
<accession>A0ACC2LFI0</accession>
<name>A0ACC2LFI0_PERAE</name>
<proteinExistence type="predicted"/>